<dbReference type="STRING" id="928856.SAMN04488049_1189"/>
<evidence type="ECO:0000313" key="4">
    <source>
        <dbReference type="Proteomes" id="UP000052022"/>
    </source>
</evidence>
<dbReference type="InterPro" id="IPR029063">
    <property type="entry name" value="SAM-dependent_MTases_sf"/>
</dbReference>
<organism evidence="3 4">
    <name type="scientific">Tritonibacter multivorans</name>
    <dbReference type="NCBI Taxonomy" id="928856"/>
    <lineage>
        <taxon>Bacteria</taxon>
        <taxon>Pseudomonadati</taxon>
        <taxon>Pseudomonadota</taxon>
        <taxon>Alphaproteobacteria</taxon>
        <taxon>Rhodobacterales</taxon>
        <taxon>Paracoccaceae</taxon>
        <taxon>Tritonibacter</taxon>
    </lineage>
</organism>
<dbReference type="EMBL" id="CYSD01000012">
    <property type="protein sequence ID" value="CUH76248.1"/>
    <property type="molecule type" value="Genomic_DNA"/>
</dbReference>
<dbReference type="InterPro" id="IPR038375">
    <property type="entry name" value="NDUFAF7_sf"/>
</dbReference>
<dbReference type="Pfam" id="PF02636">
    <property type="entry name" value="Methyltransf_28"/>
    <property type="match status" value="1"/>
</dbReference>
<dbReference type="SUPFAM" id="SSF53335">
    <property type="entry name" value="S-adenosyl-L-methionine-dependent methyltransferases"/>
    <property type="match status" value="1"/>
</dbReference>
<dbReference type="Proteomes" id="UP000052022">
    <property type="component" value="Unassembled WGS sequence"/>
</dbReference>
<dbReference type="PANTHER" id="PTHR12049">
    <property type="entry name" value="PROTEIN ARGININE METHYLTRANSFERASE NDUFAF7, MITOCHONDRIAL"/>
    <property type="match status" value="1"/>
</dbReference>
<evidence type="ECO:0000256" key="1">
    <source>
        <dbReference type="ARBA" id="ARBA00022603"/>
    </source>
</evidence>
<dbReference type="Gene3D" id="3.40.50.12710">
    <property type="match status" value="1"/>
</dbReference>
<proteinExistence type="predicted"/>
<dbReference type="InterPro" id="IPR003788">
    <property type="entry name" value="NDUFAF7"/>
</dbReference>
<name>A0A0P1G360_9RHOB</name>
<dbReference type="AlphaFoldDB" id="A0A0P1G360"/>
<evidence type="ECO:0000313" key="3">
    <source>
        <dbReference type="EMBL" id="CUH76248.1"/>
    </source>
</evidence>
<gene>
    <name evidence="3" type="ORF">TRM7557_00788</name>
</gene>
<dbReference type="GO" id="GO:0032259">
    <property type="term" value="P:methylation"/>
    <property type="evidence" value="ECO:0007669"/>
    <property type="project" value="UniProtKB-KW"/>
</dbReference>
<protein>
    <submittedName>
        <fullName evidence="3">Uncharacterized protein</fullName>
    </submittedName>
</protein>
<accession>A0A0P1G360</accession>
<reference evidence="3 4" key="1">
    <citation type="submission" date="2015-09" db="EMBL/GenBank/DDBJ databases">
        <authorList>
            <consortium name="Swine Surveillance"/>
        </authorList>
    </citation>
    <scope>NUCLEOTIDE SEQUENCE [LARGE SCALE GENOMIC DNA]</scope>
    <source>
        <strain evidence="3 4">CECT 7557</strain>
    </source>
</reference>
<keyword evidence="2" id="KW-0808">Transferase</keyword>
<keyword evidence="1" id="KW-0489">Methyltransferase</keyword>
<evidence type="ECO:0000256" key="2">
    <source>
        <dbReference type="ARBA" id="ARBA00022679"/>
    </source>
</evidence>
<dbReference type="OrthoDB" id="9794208at2"/>
<keyword evidence="4" id="KW-1185">Reference proteome</keyword>
<dbReference type="PANTHER" id="PTHR12049:SF7">
    <property type="entry name" value="PROTEIN ARGININE METHYLTRANSFERASE NDUFAF7, MITOCHONDRIAL"/>
    <property type="match status" value="1"/>
</dbReference>
<sequence length="355" mass="37869">MSLLDHLTSRIQQDGPLTVADYMADCLLHPVHGYYTTRDPLGEAGDFTTAPEISQMFGELLGLSLAQSWLDQGAPAPFTLAELGPGRGTLMVDLLRATKAVPGFHAAMRIKLVEASPTLRAAQAKTLAGYAPDWLDTVADLPDAPLFLLANEFFDALPVRQFLRDGDLWRERCVGLNDGTLTFGLGAAAPQAALTDRLADTKDGDLVELCPAAAPITEQIAQIIATQGGAAVIVDYGDWRSLGDTLQALRAHAPADPLHTPGEADLTTHVDFEALATATTAGGARHSRVTPQGIFLERLGITQRANSLAQGLSGSQLDRLIAAHRRLTHPQEMGNLFKVIGIYPEHAQPPAGLEP</sequence>
<dbReference type="RefSeq" id="WP_058288887.1">
    <property type="nucleotide sequence ID" value="NZ_CYSD01000012.1"/>
</dbReference>
<dbReference type="GO" id="GO:0035243">
    <property type="term" value="F:protein-arginine omega-N symmetric methyltransferase activity"/>
    <property type="evidence" value="ECO:0007669"/>
    <property type="project" value="TreeGrafter"/>
</dbReference>